<evidence type="ECO:0000256" key="1">
    <source>
        <dbReference type="ARBA" id="ARBA00010088"/>
    </source>
</evidence>
<dbReference type="InterPro" id="IPR005945">
    <property type="entry name" value="Pro_imino_pep"/>
</dbReference>
<keyword evidence="2 3" id="KW-0378">Hydrolase</keyword>
<reference evidence="6 7" key="1">
    <citation type="submission" date="2017-03" db="EMBL/GenBank/DDBJ databases">
        <authorList>
            <person name="Afonso C.L."/>
            <person name="Miller P.J."/>
            <person name="Scott M.A."/>
            <person name="Spackman E."/>
            <person name="Goraichik I."/>
            <person name="Dimitrov K.M."/>
            <person name="Suarez D.L."/>
            <person name="Swayne D.E."/>
        </authorList>
    </citation>
    <scope>NUCLEOTIDE SEQUENCE [LARGE SCALE GENOMIC DNA]</scope>
    <source>
        <strain evidence="6 7">CECT 7751</strain>
    </source>
</reference>
<dbReference type="PRINTS" id="PR00793">
    <property type="entry name" value="PROAMNOPTASE"/>
</dbReference>
<keyword evidence="7" id="KW-1185">Reference proteome</keyword>
<protein>
    <submittedName>
        <fullName evidence="6">L-amino acid amidase</fullName>
        <ecNumber evidence="6">3.5.1.101</ecNumber>
    </submittedName>
</protein>
<dbReference type="InterPro" id="IPR029058">
    <property type="entry name" value="AB_hydrolase_fold"/>
</dbReference>
<name>A0A1X6ZLA5_9RHOB</name>
<dbReference type="PIRSF" id="PIRSF005539">
    <property type="entry name" value="Pept_S33_TRI_F1"/>
    <property type="match status" value="1"/>
</dbReference>
<accession>A0A1X6ZLA5</accession>
<dbReference type="Pfam" id="PF00561">
    <property type="entry name" value="Abhydrolase_1"/>
    <property type="match status" value="1"/>
</dbReference>
<dbReference type="InterPro" id="IPR002410">
    <property type="entry name" value="Peptidase_S33"/>
</dbReference>
<proteinExistence type="inferred from homology"/>
<comment type="similarity">
    <text evidence="1 3">Belongs to the peptidase S33 family.</text>
</comment>
<evidence type="ECO:0000313" key="6">
    <source>
        <dbReference type="EMBL" id="SLN54921.1"/>
    </source>
</evidence>
<evidence type="ECO:0000256" key="3">
    <source>
        <dbReference type="PIRNR" id="PIRNR005539"/>
    </source>
</evidence>
<dbReference type="EMBL" id="FWFN01000005">
    <property type="protein sequence ID" value="SLN54921.1"/>
    <property type="molecule type" value="Genomic_DNA"/>
</dbReference>
<dbReference type="Gene3D" id="3.40.50.1820">
    <property type="entry name" value="alpha/beta hydrolase"/>
    <property type="match status" value="1"/>
</dbReference>
<dbReference type="PANTHER" id="PTHR43194:SF2">
    <property type="entry name" value="PEROXISOMAL MEMBRANE PROTEIN LPX1"/>
    <property type="match status" value="1"/>
</dbReference>
<dbReference type="RefSeq" id="WP_085888718.1">
    <property type="nucleotide sequence ID" value="NZ_FWFN01000005.1"/>
</dbReference>
<dbReference type="Proteomes" id="UP000193963">
    <property type="component" value="Unassembled WGS sequence"/>
</dbReference>
<evidence type="ECO:0000256" key="2">
    <source>
        <dbReference type="ARBA" id="ARBA00022801"/>
    </source>
</evidence>
<dbReference type="NCBIfam" id="TIGR01250">
    <property type="entry name" value="pro_imino_pep_2"/>
    <property type="match status" value="1"/>
</dbReference>
<dbReference type="SUPFAM" id="SSF53474">
    <property type="entry name" value="alpha/beta-Hydrolases"/>
    <property type="match status" value="1"/>
</dbReference>
<dbReference type="OrthoDB" id="9796770at2"/>
<gene>
    <name evidence="6" type="primary">laaA_2</name>
    <name evidence="6" type="ORF">PSM7751_02679</name>
</gene>
<dbReference type="InterPro" id="IPR000073">
    <property type="entry name" value="AB_hydrolase_1"/>
</dbReference>
<evidence type="ECO:0000313" key="7">
    <source>
        <dbReference type="Proteomes" id="UP000193963"/>
    </source>
</evidence>
<feature type="domain" description="AB hydrolase-1" evidence="5">
    <location>
        <begin position="34"/>
        <end position="285"/>
    </location>
</feature>
<organism evidence="6 7">
    <name type="scientific">Pseudooceanicola marinus</name>
    <dbReference type="NCBI Taxonomy" id="396013"/>
    <lineage>
        <taxon>Bacteria</taxon>
        <taxon>Pseudomonadati</taxon>
        <taxon>Pseudomonadota</taxon>
        <taxon>Alphaproteobacteria</taxon>
        <taxon>Rhodobacterales</taxon>
        <taxon>Paracoccaceae</taxon>
        <taxon>Pseudooceanicola</taxon>
    </lineage>
</organism>
<sequence length="310" mass="34646">MTPADLKIIEGFAPFGEHRTWYRVTGDLDGAQAPLVVVHGGPGCTHDYLDNLTALATDGRAVVHYDQIGNGKSTHLPDRGADFWTIGLFLQELENLLSHLGIATHYDLLGQSWGGMLGAEHAVRRPDGLNRLVIANSPTSMARWSSEADRLRTALPQATQAALRLHEANEAYDHPDYKAASDVYYHRHVCRCDPWPDFVRRTFDWVDRDPTVYHTMWGPTEFWGTGSLRNWTVEDRLAQVKVPTLVITGAYDEATPHAAELFSTLIPDVHWRIFGQSSHMPHVEEEDAYMSAVDAFLRSTAETSAEVQNG</sequence>
<dbReference type="InterPro" id="IPR050228">
    <property type="entry name" value="Carboxylesterase_BioH"/>
</dbReference>
<feature type="active site" evidence="4">
    <location>
        <position position="252"/>
    </location>
</feature>
<dbReference type="GO" id="GO:0006508">
    <property type="term" value="P:proteolysis"/>
    <property type="evidence" value="ECO:0007669"/>
    <property type="project" value="InterPro"/>
</dbReference>
<evidence type="ECO:0000256" key="4">
    <source>
        <dbReference type="PIRSR" id="PIRSR005539-1"/>
    </source>
</evidence>
<dbReference type="PANTHER" id="PTHR43194">
    <property type="entry name" value="HYDROLASE ALPHA/BETA FOLD FAMILY"/>
    <property type="match status" value="1"/>
</dbReference>
<dbReference type="GO" id="GO:0008233">
    <property type="term" value="F:peptidase activity"/>
    <property type="evidence" value="ECO:0007669"/>
    <property type="project" value="InterPro"/>
</dbReference>
<dbReference type="AlphaFoldDB" id="A0A1X6ZLA5"/>
<dbReference type="EC" id="3.5.1.101" evidence="6"/>
<feature type="active site" description="Nucleophile" evidence="4">
    <location>
        <position position="112"/>
    </location>
</feature>
<feature type="active site" description="Proton donor" evidence="4">
    <location>
        <position position="279"/>
    </location>
</feature>
<evidence type="ECO:0000259" key="5">
    <source>
        <dbReference type="Pfam" id="PF00561"/>
    </source>
</evidence>